<dbReference type="EMBL" id="JAUJYO010000012">
    <property type="protein sequence ID" value="KAK1302025.1"/>
    <property type="molecule type" value="Genomic_DNA"/>
</dbReference>
<sequence>MASTISAQYLDVVIDQAWSRSHFRIGEKYNYVTKNIPKFFNAWINKVRGFFIIEMVDMIRHKMMERMDHIRAFRKKWRGKLVPNVFKYVQTLVKGIGQYIGRRSNDHRAEVVGPKITCVVRLDERTCSCRVWQVSSLPCVHAATFITRVRGLDICDFVLQFYSLEMFKKSYAHTINPVPSIDDWVKIDVPFTVGPPGTRKNRIKNPDEKKA</sequence>
<evidence type="ECO:0000256" key="1">
    <source>
        <dbReference type="ARBA" id="ARBA00022723"/>
    </source>
</evidence>
<evidence type="ECO:0000256" key="3">
    <source>
        <dbReference type="ARBA" id="ARBA00022833"/>
    </source>
</evidence>
<dbReference type="GO" id="GO:0008270">
    <property type="term" value="F:zinc ion binding"/>
    <property type="evidence" value="ECO:0007669"/>
    <property type="project" value="UniProtKB-KW"/>
</dbReference>
<reference evidence="6" key="2">
    <citation type="submission" date="2023-06" db="EMBL/GenBank/DDBJ databases">
        <authorList>
            <person name="Ma L."/>
            <person name="Liu K.-W."/>
            <person name="Li Z."/>
            <person name="Hsiao Y.-Y."/>
            <person name="Qi Y."/>
            <person name="Fu T."/>
            <person name="Tang G."/>
            <person name="Zhang D."/>
            <person name="Sun W.-H."/>
            <person name="Liu D.-K."/>
            <person name="Li Y."/>
            <person name="Chen G.-Z."/>
            <person name="Liu X.-D."/>
            <person name="Liao X.-Y."/>
            <person name="Jiang Y.-T."/>
            <person name="Yu X."/>
            <person name="Hao Y."/>
            <person name="Huang J."/>
            <person name="Zhao X.-W."/>
            <person name="Ke S."/>
            <person name="Chen Y.-Y."/>
            <person name="Wu W.-L."/>
            <person name="Hsu J.-L."/>
            <person name="Lin Y.-F."/>
            <person name="Huang M.-D."/>
            <person name="Li C.-Y."/>
            <person name="Huang L."/>
            <person name="Wang Z.-W."/>
            <person name="Zhao X."/>
            <person name="Zhong W.-Y."/>
            <person name="Peng D.-H."/>
            <person name="Ahmad S."/>
            <person name="Lan S."/>
            <person name="Zhang J.-S."/>
            <person name="Tsai W.-C."/>
            <person name="Van De Peer Y."/>
            <person name="Liu Z.-J."/>
        </authorList>
    </citation>
    <scope>NUCLEOTIDE SEQUENCE</scope>
    <source>
        <strain evidence="6">CP</strain>
        <tissue evidence="6">Leaves</tissue>
    </source>
</reference>
<evidence type="ECO:0000313" key="7">
    <source>
        <dbReference type="Proteomes" id="UP001180020"/>
    </source>
</evidence>
<dbReference type="SMART" id="SM00575">
    <property type="entry name" value="ZnF_PMZ"/>
    <property type="match status" value="1"/>
</dbReference>
<evidence type="ECO:0000256" key="2">
    <source>
        <dbReference type="ARBA" id="ARBA00022771"/>
    </source>
</evidence>
<keyword evidence="7" id="KW-1185">Reference proteome</keyword>
<dbReference type="InterPro" id="IPR007527">
    <property type="entry name" value="Znf_SWIM"/>
</dbReference>
<name>A0AAV9DMB7_ACOCL</name>
<dbReference type="Pfam" id="PF04434">
    <property type="entry name" value="SWIM"/>
    <property type="match status" value="1"/>
</dbReference>
<feature type="domain" description="SWIM-type" evidence="5">
    <location>
        <begin position="116"/>
        <end position="150"/>
    </location>
</feature>
<dbReference type="Proteomes" id="UP001180020">
    <property type="component" value="Unassembled WGS sequence"/>
</dbReference>
<evidence type="ECO:0000259" key="5">
    <source>
        <dbReference type="PROSITE" id="PS50966"/>
    </source>
</evidence>
<dbReference type="InterPro" id="IPR006564">
    <property type="entry name" value="Znf_PMZ"/>
</dbReference>
<proteinExistence type="predicted"/>
<gene>
    <name evidence="6" type="ORF">QJS10_CPB12g00598</name>
</gene>
<keyword evidence="1" id="KW-0479">Metal-binding</keyword>
<dbReference type="PANTHER" id="PTHR31973:SF188">
    <property type="entry name" value="POLYPROTEIN, PUTATIVE-RELATED"/>
    <property type="match status" value="1"/>
</dbReference>
<comment type="caution">
    <text evidence="6">The sequence shown here is derived from an EMBL/GenBank/DDBJ whole genome shotgun (WGS) entry which is preliminary data.</text>
</comment>
<organism evidence="6 7">
    <name type="scientific">Acorus calamus</name>
    <name type="common">Sweet flag</name>
    <dbReference type="NCBI Taxonomy" id="4465"/>
    <lineage>
        <taxon>Eukaryota</taxon>
        <taxon>Viridiplantae</taxon>
        <taxon>Streptophyta</taxon>
        <taxon>Embryophyta</taxon>
        <taxon>Tracheophyta</taxon>
        <taxon>Spermatophyta</taxon>
        <taxon>Magnoliopsida</taxon>
        <taxon>Liliopsida</taxon>
        <taxon>Acoraceae</taxon>
        <taxon>Acorus</taxon>
    </lineage>
</organism>
<dbReference type="AlphaFoldDB" id="A0AAV9DMB7"/>
<protein>
    <recommendedName>
        <fullName evidence="5">SWIM-type domain-containing protein</fullName>
    </recommendedName>
</protein>
<keyword evidence="3" id="KW-0862">Zinc</keyword>
<keyword evidence="2 4" id="KW-0863">Zinc-finger</keyword>
<dbReference type="PROSITE" id="PS50966">
    <property type="entry name" value="ZF_SWIM"/>
    <property type="match status" value="1"/>
</dbReference>
<evidence type="ECO:0000313" key="6">
    <source>
        <dbReference type="EMBL" id="KAK1302025.1"/>
    </source>
</evidence>
<evidence type="ECO:0000256" key="4">
    <source>
        <dbReference type="PROSITE-ProRule" id="PRU00325"/>
    </source>
</evidence>
<dbReference type="PANTHER" id="PTHR31973">
    <property type="entry name" value="POLYPROTEIN, PUTATIVE-RELATED"/>
    <property type="match status" value="1"/>
</dbReference>
<accession>A0AAV9DMB7</accession>
<reference evidence="6" key="1">
    <citation type="journal article" date="2023" name="Nat. Commun.">
        <title>Diploid and tetraploid genomes of Acorus and the evolution of monocots.</title>
        <authorList>
            <person name="Ma L."/>
            <person name="Liu K.W."/>
            <person name="Li Z."/>
            <person name="Hsiao Y.Y."/>
            <person name="Qi Y."/>
            <person name="Fu T."/>
            <person name="Tang G.D."/>
            <person name="Zhang D."/>
            <person name="Sun W.H."/>
            <person name="Liu D.K."/>
            <person name="Li Y."/>
            <person name="Chen G.Z."/>
            <person name="Liu X.D."/>
            <person name="Liao X.Y."/>
            <person name="Jiang Y.T."/>
            <person name="Yu X."/>
            <person name="Hao Y."/>
            <person name="Huang J."/>
            <person name="Zhao X.W."/>
            <person name="Ke S."/>
            <person name="Chen Y.Y."/>
            <person name="Wu W.L."/>
            <person name="Hsu J.L."/>
            <person name="Lin Y.F."/>
            <person name="Huang M.D."/>
            <person name="Li C.Y."/>
            <person name="Huang L."/>
            <person name="Wang Z.W."/>
            <person name="Zhao X."/>
            <person name="Zhong W.Y."/>
            <person name="Peng D.H."/>
            <person name="Ahmad S."/>
            <person name="Lan S."/>
            <person name="Zhang J.S."/>
            <person name="Tsai W.C."/>
            <person name="Van de Peer Y."/>
            <person name="Liu Z.J."/>
        </authorList>
    </citation>
    <scope>NUCLEOTIDE SEQUENCE</scope>
    <source>
        <strain evidence="6">CP</strain>
    </source>
</reference>